<evidence type="ECO:0000256" key="2">
    <source>
        <dbReference type="ARBA" id="ARBA00022801"/>
    </source>
</evidence>
<dbReference type="GO" id="GO:0009231">
    <property type="term" value="P:riboflavin biosynthetic process"/>
    <property type="evidence" value="ECO:0007669"/>
    <property type="project" value="TreeGrafter"/>
</dbReference>
<dbReference type="SFLD" id="SFLDG01129">
    <property type="entry name" value="C1.5:_HAD__Beta-PGM__Phosphata"/>
    <property type="match status" value="1"/>
</dbReference>
<name>A0A1Q9HH66_9VIBR</name>
<accession>A0A1Q9HH66</accession>
<dbReference type="NCBIfam" id="NF008018">
    <property type="entry name" value="PRK10748.1"/>
    <property type="match status" value="1"/>
</dbReference>
<keyword evidence="2" id="KW-0378">Hydrolase</keyword>
<protein>
    <submittedName>
        <fullName evidence="4">2-haloalkanoic acid dehalogenase</fullName>
    </submittedName>
</protein>
<dbReference type="InterPro" id="IPR023214">
    <property type="entry name" value="HAD_sf"/>
</dbReference>
<dbReference type="RefSeq" id="WP_075708837.1">
    <property type="nucleotide sequence ID" value="NZ_MJMJ01000015.1"/>
</dbReference>
<dbReference type="STRING" id="1381081.BIY22_19800"/>
<gene>
    <name evidence="4" type="ORF">BIY22_19800</name>
</gene>
<dbReference type="NCBIfam" id="TIGR01549">
    <property type="entry name" value="HAD-SF-IA-v1"/>
    <property type="match status" value="1"/>
</dbReference>
<sequence>MKYYRQLQPIQAMSFDLDDTLYDNRPVIARLTREANAWLHQQHPITATRDEAWWLKLKLDLGKQDTWLHSDVTLWRHRTTKLGLMALGYSEPQAEQAADDLLAVVFRLRSDFSVPDITHKVMAELAEKYPLVAITNGNVDVERIGLSDYFSLILRAGRDGYAKPHTDMFAKAQQYLSVKSGAILHVGDHLKTDVLGAKQNGFQACWYNDQGVCIRKAKHSRVLPDIEINTLESLLML</sequence>
<organism evidence="4 5">
    <name type="scientific">Vibrio panuliri</name>
    <dbReference type="NCBI Taxonomy" id="1381081"/>
    <lineage>
        <taxon>Bacteria</taxon>
        <taxon>Pseudomonadati</taxon>
        <taxon>Pseudomonadota</taxon>
        <taxon>Gammaproteobacteria</taxon>
        <taxon>Vibrionales</taxon>
        <taxon>Vibrionaceae</taxon>
        <taxon>Vibrio</taxon>
    </lineage>
</organism>
<dbReference type="OrthoDB" id="367448at2"/>
<dbReference type="EMBL" id="MJMJ01000015">
    <property type="protein sequence ID" value="OLQ89357.1"/>
    <property type="molecule type" value="Genomic_DNA"/>
</dbReference>
<proteinExistence type="predicted"/>
<evidence type="ECO:0000313" key="5">
    <source>
        <dbReference type="Proteomes" id="UP000186313"/>
    </source>
</evidence>
<dbReference type="Pfam" id="PF00702">
    <property type="entry name" value="Hydrolase"/>
    <property type="match status" value="1"/>
</dbReference>
<dbReference type="GO" id="GO:0016787">
    <property type="term" value="F:hydrolase activity"/>
    <property type="evidence" value="ECO:0007669"/>
    <property type="project" value="UniProtKB-KW"/>
</dbReference>
<dbReference type="PANTHER" id="PTHR46470:SF4">
    <property type="entry name" value="5-AMINO-6-(5-PHOSPHO-D-RIBITYLAMINO)URACIL PHOSPHATASE YIGB"/>
    <property type="match status" value="1"/>
</dbReference>
<comment type="caution">
    <text evidence="4">The sequence shown here is derived from an EMBL/GenBank/DDBJ whole genome shotgun (WGS) entry which is preliminary data.</text>
</comment>
<reference evidence="4 5" key="1">
    <citation type="submission" date="2016-09" db="EMBL/GenBank/DDBJ databases">
        <title>Genomic Taxonomy of the Vibrionaceae.</title>
        <authorList>
            <person name="Gonzalez-Castillo A."/>
            <person name="Gomez-Gil B."/>
            <person name="Enciso-Ibarra K."/>
        </authorList>
    </citation>
    <scope>NUCLEOTIDE SEQUENCE [LARGE SCALE GENOMIC DNA]</scope>
    <source>
        <strain evidence="4 5">CAIM 703</strain>
    </source>
</reference>
<dbReference type="PANTHER" id="PTHR46470">
    <property type="entry name" value="N-ACYLNEURAMINATE-9-PHOSPHATASE"/>
    <property type="match status" value="1"/>
</dbReference>
<dbReference type="SUPFAM" id="SSF56784">
    <property type="entry name" value="HAD-like"/>
    <property type="match status" value="1"/>
</dbReference>
<evidence type="ECO:0000313" key="4">
    <source>
        <dbReference type="EMBL" id="OLQ89357.1"/>
    </source>
</evidence>
<dbReference type="Gene3D" id="1.20.120.1600">
    <property type="match status" value="1"/>
</dbReference>
<dbReference type="Proteomes" id="UP000186313">
    <property type="component" value="Unassembled WGS sequence"/>
</dbReference>
<dbReference type="Gene3D" id="3.40.50.1000">
    <property type="entry name" value="HAD superfamily/HAD-like"/>
    <property type="match status" value="1"/>
</dbReference>
<dbReference type="AlphaFoldDB" id="A0A1Q9HH66"/>
<dbReference type="InterPro" id="IPR036412">
    <property type="entry name" value="HAD-like_sf"/>
</dbReference>
<dbReference type="InterPro" id="IPR006439">
    <property type="entry name" value="HAD-SF_hydro_IA"/>
</dbReference>
<dbReference type="SFLD" id="SFLDS00003">
    <property type="entry name" value="Haloacid_Dehalogenase"/>
    <property type="match status" value="1"/>
</dbReference>
<evidence type="ECO:0000256" key="1">
    <source>
        <dbReference type="ARBA" id="ARBA00001946"/>
    </source>
</evidence>
<keyword evidence="3" id="KW-0460">Magnesium</keyword>
<evidence type="ECO:0000256" key="3">
    <source>
        <dbReference type="ARBA" id="ARBA00022842"/>
    </source>
</evidence>
<comment type="cofactor">
    <cofactor evidence="1">
        <name>Mg(2+)</name>
        <dbReference type="ChEBI" id="CHEBI:18420"/>
    </cofactor>
</comment>
<dbReference type="InterPro" id="IPR051400">
    <property type="entry name" value="HAD-like_hydrolase"/>
</dbReference>